<evidence type="ECO:0000313" key="1">
    <source>
        <dbReference type="EMBL" id="KXY51415.1"/>
    </source>
</evidence>
<dbReference type="Proteomes" id="UP000075476">
    <property type="component" value="Unassembled WGS sequence"/>
</dbReference>
<gene>
    <name evidence="1" type="ORF">AT268_33625</name>
</gene>
<accession>A0A9X0MKL9</accession>
<proteinExistence type="predicted"/>
<protein>
    <submittedName>
        <fullName evidence="1">Uncharacterized protein</fullName>
    </submittedName>
</protein>
<reference evidence="1 2" key="1">
    <citation type="submission" date="2015-12" db="EMBL/GenBank/DDBJ databases">
        <title>Bacillus cereus Group isolate.</title>
        <authorList>
            <person name="Kovac J."/>
        </authorList>
    </citation>
    <scope>NUCLEOTIDE SEQUENCE [LARGE SCALE GENOMIC DNA]</scope>
    <source>
        <strain evidence="1 2">FSL K6-0073</strain>
    </source>
</reference>
<dbReference type="AlphaFoldDB" id="A0A9X0MKL9"/>
<evidence type="ECO:0000313" key="2">
    <source>
        <dbReference type="Proteomes" id="UP000075476"/>
    </source>
</evidence>
<dbReference type="EMBL" id="LOMO01000001">
    <property type="protein sequence ID" value="KXY51415.1"/>
    <property type="molecule type" value="Genomic_DNA"/>
</dbReference>
<dbReference type="RefSeq" id="WP_061662746.1">
    <property type="nucleotide sequence ID" value="NZ_LOMO01000001.1"/>
</dbReference>
<organism evidence="1 2">
    <name type="scientific">Bacillus cereus</name>
    <dbReference type="NCBI Taxonomy" id="1396"/>
    <lineage>
        <taxon>Bacteria</taxon>
        <taxon>Bacillati</taxon>
        <taxon>Bacillota</taxon>
        <taxon>Bacilli</taxon>
        <taxon>Bacillales</taxon>
        <taxon>Bacillaceae</taxon>
        <taxon>Bacillus</taxon>
        <taxon>Bacillus cereus group</taxon>
    </lineage>
</organism>
<sequence length="170" mass="18997">MTNTFTKVELKAYPLLPQVESGMEVVALKDSDYEGLFGTIDAVLYGKDKETENDTVLDIVVTFKEEEGRKIDETHPHLNGTSICEVIMGEDELGFFFTVSNNLAQQLDGKYVCPACGKGMTSITEHQGETIQWDFEDGDYQKSITNKYSDGKKCGECGCEINDENKVFSY</sequence>
<comment type="caution">
    <text evidence="1">The sequence shown here is derived from an EMBL/GenBank/DDBJ whole genome shotgun (WGS) entry which is preliminary data.</text>
</comment>
<name>A0A9X0MKL9_BACCE</name>